<dbReference type="Proteomes" id="UP001213664">
    <property type="component" value="Chromosome"/>
</dbReference>
<reference evidence="2" key="1">
    <citation type="submission" date="2023-03" db="EMBL/GenBank/DDBJ databases">
        <title>Andean soil-derived lignocellulolytic bacterial consortium as a source of novel taxa and putative plastic-active enzymes.</title>
        <authorList>
            <person name="Diaz-Garcia L."/>
            <person name="Chuvochina M."/>
            <person name="Feuerriegel G."/>
            <person name="Bunk B."/>
            <person name="Sproer C."/>
            <person name="Streit W.R."/>
            <person name="Rodriguez L.M."/>
            <person name="Overmann J."/>
            <person name="Jimenez D.J."/>
        </authorList>
    </citation>
    <scope>NUCLEOTIDE SEQUENCE</scope>
    <source>
        <strain evidence="2">MAG 833</strain>
    </source>
</reference>
<sequence>MALIAAAGVLALSAGGVWLATRPTGAQSPEPADERVMRQIRVQAGHGAELRYSEPGQRRAVCGYMGRRAGAPATAFVSIPNRILFSDDPLPTEFREMRQRYCPGFMIAPAGAR</sequence>
<accession>A0AAJ5X1E1</accession>
<dbReference type="EMBL" id="CP119326">
    <property type="protein sequence ID" value="WEK40418.1"/>
    <property type="molecule type" value="Genomic_DNA"/>
</dbReference>
<organism evidence="2 3">
    <name type="scientific">Candidatus Brevundimonas colombiensis</name>
    <dbReference type="NCBI Taxonomy" id="3121376"/>
    <lineage>
        <taxon>Bacteria</taxon>
        <taxon>Pseudomonadati</taxon>
        <taxon>Pseudomonadota</taxon>
        <taxon>Alphaproteobacteria</taxon>
        <taxon>Caulobacterales</taxon>
        <taxon>Caulobacteraceae</taxon>
        <taxon>Brevundimonas</taxon>
    </lineage>
</organism>
<protein>
    <submittedName>
        <fullName evidence="2">Uncharacterized protein</fullName>
    </submittedName>
</protein>
<evidence type="ECO:0000313" key="3">
    <source>
        <dbReference type="Proteomes" id="UP001213664"/>
    </source>
</evidence>
<feature type="signal peptide" evidence="1">
    <location>
        <begin position="1"/>
        <end position="20"/>
    </location>
</feature>
<name>A0AAJ5X1E1_9CAUL</name>
<evidence type="ECO:0000313" key="2">
    <source>
        <dbReference type="EMBL" id="WEK40418.1"/>
    </source>
</evidence>
<evidence type="ECO:0000256" key="1">
    <source>
        <dbReference type="SAM" id="SignalP"/>
    </source>
</evidence>
<dbReference type="AlphaFoldDB" id="A0AAJ5X1E1"/>
<gene>
    <name evidence="2" type="ORF">P0Y50_02090</name>
</gene>
<proteinExistence type="predicted"/>
<keyword evidence="1" id="KW-0732">Signal</keyword>
<feature type="chain" id="PRO_5042582276" evidence="1">
    <location>
        <begin position="21"/>
        <end position="113"/>
    </location>
</feature>